<dbReference type="Gene3D" id="2.60.60.30">
    <property type="entry name" value="sav2460 like domains"/>
    <property type="match status" value="1"/>
</dbReference>
<protein>
    <recommendedName>
        <fullName evidence="2">TerD domain-containing protein</fullName>
    </recommendedName>
</protein>
<organism evidence="1">
    <name type="scientific">Noctiluca scintillans</name>
    <name type="common">Sea sparkle</name>
    <name type="synonym">Red tide dinoflagellate</name>
    <dbReference type="NCBI Taxonomy" id="2966"/>
    <lineage>
        <taxon>Eukaryota</taxon>
        <taxon>Sar</taxon>
        <taxon>Alveolata</taxon>
        <taxon>Dinophyceae</taxon>
        <taxon>Noctilucales</taxon>
        <taxon>Noctilucaceae</taxon>
        <taxon>Noctiluca</taxon>
    </lineage>
</organism>
<accession>A0A7S1EUW1</accession>
<dbReference type="EMBL" id="HBFQ01000811">
    <property type="protein sequence ID" value="CAD8826191.1"/>
    <property type="molecule type" value="Transcribed_RNA"/>
</dbReference>
<reference evidence="1" key="1">
    <citation type="submission" date="2021-01" db="EMBL/GenBank/DDBJ databases">
        <authorList>
            <person name="Corre E."/>
            <person name="Pelletier E."/>
            <person name="Niang G."/>
            <person name="Scheremetjew M."/>
            <person name="Finn R."/>
            <person name="Kale V."/>
            <person name="Holt S."/>
            <person name="Cochrane G."/>
            <person name="Meng A."/>
            <person name="Brown T."/>
            <person name="Cohen L."/>
        </authorList>
    </citation>
    <scope>NUCLEOTIDE SEQUENCE</scope>
</reference>
<sequence>MADNGLLAWNQQYASKYDDLLRWECKEEGIMEGDCEARSVAQPVEGGCRLMWTGMCRLWNSARERHKSLTVARADPDPVELQVQKLPQLIQLQKPRRLDLHEAPGTFPHRAVQLPLAIVQYDIAVQTVWYGRADLMGYCLQFDSTGEFVQALWPGNQGSLDSDGVRVENPPECLPGSRQGKTEILLRLDGVPTEVFSCFFMMVAREPSGVTADGFIHIETAGVQLSALGQPFWRYNQENAYCQANMWICAAMYRGPHDTWRLEPMNMKHMLMALKYDSETAEGMAEVARSLKEKLSWFNQDRRWTTVAEQRRLMNP</sequence>
<proteinExistence type="predicted"/>
<evidence type="ECO:0000313" key="1">
    <source>
        <dbReference type="EMBL" id="CAD8826191.1"/>
    </source>
</evidence>
<name>A0A7S1EUW1_NOCSC</name>
<evidence type="ECO:0008006" key="2">
    <source>
        <dbReference type="Google" id="ProtNLM"/>
    </source>
</evidence>
<gene>
    <name evidence="1" type="ORF">NSCI0253_LOCUS537</name>
</gene>
<dbReference type="AlphaFoldDB" id="A0A7S1EUW1"/>